<accession>A0A4Y7PPT0</accession>
<dbReference type="VEuPathDB" id="FungiDB:BD410DRAFT_795356"/>
<dbReference type="OrthoDB" id="3256525at2759"/>
<keyword evidence="2" id="KW-1185">Reference proteome</keyword>
<feature type="non-terminal residue" evidence="1">
    <location>
        <position position="130"/>
    </location>
</feature>
<organism evidence="1 2">
    <name type="scientific">Rickenella mellea</name>
    <dbReference type="NCBI Taxonomy" id="50990"/>
    <lineage>
        <taxon>Eukaryota</taxon>
        <taxon>Fungi</taxon>
        <taxon>Dikarya</taxon>
        <taxon>Basidiomycota</taxon>
        <taxon>Agaricomycotina</taxon>
        <taxon>Agaricomycetes</taxon>
        <taxon>Hymenochaetales</taxon>
        <taxon>Rickenellaceae</taxon>
        <taxon>Rickenella</taxon>
    </lineage>
</organism>
<dbReference type="Proteomes" id="UP000294933">
    <property type="component" value="Unassembled WGS sequence"/>
</dbReference>
<protein>
    <submittedName>
        <fullName evidence="1">Uncharacterized protein</fullName>
    </submittedName>
</protein>
<sequence>MTVPSLPTELWRLIIRSATFTGIELDGPMYRNDDGWFTEFADLATDLLKTKMALILVSRHFRQISSEFLHEHFFIDNLRSVSLADSLIESSPSGRGPCQTIKFVFAEVLSAASRTRMAPRLANLLRLCRN</sequence>
<evidence type="ECO:0000313" key="1">
    <source>
        <dbReference type="EMBL" id="TDL16500.1"/>
    </source>
</evidence>
<reference evidence="1 2" key="1">
    <citation type="submission" date="2018-06" db="EMBL/GenBank/DDBJ databases">
        <title>A transcriptomic atlas of mushroom development highlights an independent origin of complex multicellularity.</title>
        <authorList>
            <consortium name="DOE Joint Genome Institute"/>
            <person name="Krizsan K."/>
            <person name="Almasi E."/>
            <person name="Merenyi Z."/>
            <person name="Sahu N."/>
            <person name="Viragh M."/>
            <person name="Koszo T."/>
            <person name="Mondo S."/>
            <person name="Kiss B."/>
            <person name="Balint B."/>
            <person name="Kues U."/>
            <person name="Barry K."/>
            <person name="Hegedus J.C."/>
            <person name="Henrissat B."/>
            <person name="Johnson J."/>
            <person name="Lipzen A."/>
            <person name="Ohm R."/>
            <person name="Nagy I."/>
            <person name="Pangilinan J."/>
            <person name="Yan J."/>
            <person name="Xiong Y."/>
            <person name="Grigoriev I.V."/>
            <person name="Hibbett D.S."/>
            <person name="Nagy L.G."/>
        </authorList>
    </citation>
    <scope>NUCLEOTIDE SEQUENCE [LARGE SCALE GENOMIC DNA]</scope>
    <source>
        <strain evidence="1 2">SZMC22713</strain>
    </source>
</reference>
<gene>
    <name evidence="1" type="ORF">BD410DRAFT_795356</name>
</gene>
<dbReference type="EMBL" id="ML170242">
    <property type="protein sequence ID" value="TDL16500.1"/>
    <property type="molecule type" value="Genomic_DNA"/>
</dbReference>
<proteinExistence type="predicted"/>
<name>A0A4Y7PPT0_9AGAM</name>
<evidence type="ECO:0000313" key="2">
    <source>
        <dbReference type="Proteomes" id="UP000294933"/>
    </source>
</evidence>
<dbReference type="AlphaFoldDB" id="A0A4Y7PPT0"/>